<gene>
    <name evidence="2" type="ORF">RF091_00105</name>
</gene>
<keyword evidence="1" id="KW-0812">Transmembrane</keyword>
<protein>
    <submittedName>
        <fullName evidence="2">Uncharacterized protein</fullName>
    </submittedName>
</protein>
<keyword evidence="1" id="KW-1133">Transmembrane helix</keyword>
<comment type="caution">
    <text evidence="2">The sequence shown here is derived from an EMBL/GenBank/DDBJ whole genome shotgun (WGS) entry which is preliminary data.</text>
</comment>
<dbReference type="RefSeq" id="WP_265536212.1">
    <property type="nucleotide sequence ID" value="NZ_JAVIOY010000004.1"/>
</dbReference>
<dbReference type="Proteomes" id="UP001234811">
    <property type="component" value="Unassembled WGS sequence"/>
</dbReference>
<dbReference type="AlphaFoldDB" id="A0ABD5BCM8"/>
<keyword evidence="1" id="KW-0472">Membrane</keyword>
<evidence type="ECO:0000256" key="1">
    <source>
        <dbReference type="SAM" id="Phobius"/>
    </source>
</evidence>
<dbReference type="EMBL" id="JAVIPQ010000009">
    <property type="protein sequence ID" value="MDQ9553946.1"/>
    <property type="molecule type" value="Genomic_DNA"/>
</dbReference>
<accession>A0ABD5BCM8</accession>
<evidence type="ECO:0000313" key="2">
    <source>
        <dbReference type="EMBL" id="MDQ9553946.1"/>
    </source>
</evidence>
<feature type="transmembrane region" description="Helical" evidence="1">
    <location>
        <begin position="61"/>
        <end position="81"/>
    </location>
</feature>
<name>A0ABD5BCM8_SERMA</name>
<feature type="transmembrane region" description="Helical" evidence="1">
    <location>
        <begin position="29"/>
        <end position="49"/>
    </location>
</feature>
<evidence type="ECO:0000313" key="3">
    <source>
        <dbReference type="Proteomes" id="UP001234811"/>
    </source>
</evidence>
<reference evidence="2 3" key="1">
    <citation type="submission" date="2023-07" db="EMBL/GenBank/DDBJ databases">
        <title>Pathogens genome sequencing project 196.</title>
        <authorList>
            <person name="Cao X."/>
        </authorList>
    </citation>
    <scope>NUCLEOTIDE SEQUENCE [LARGE SCALE GENOMIC DNA]</scope>
    <source>
        <strain evidence="2 3">SM41</strain>
    </source>
</reference>
<sequence>MFDSLNDGELESKKAELTKRYSEALRDNGRSSAIMLFYGVFAFFGVIVWCVDEAVRFKPVLFQAIIWILLISGAISLFYGNRKDKDRLSYRLEIHKQLSEVSEILIRRNNSRNL</sequence>
<organism evidence="2 3">
    <name type="scientific">Serratia marcescens</name>
    <dbReference type="NCBI Taxonomy" id="615"/>
    <lineage>
        <taxon>Bacteria</taxon>
        <taxon>Pseudomonadati</taxon>
        <taxon>Pseudomonadota</taxon>
        <taxon>Gammaproteobacteria</taxon>
        <taxon>Enterobacterales</taxon>
        <taxon>Yersiniaceae</taxon>
        <taxon>Serratia</taxon>
    </lineage>
</organism>
<proteinExistence type="predicted"/>